<evidence type="ECO:0000256" key="2">
    <source>
        <dbReference type="ARBA" id="ARBA00022737"/>
    </source>
</evidence>
<dbReference type="Proteomes" id="UP001369086">
    <property type="component" value="Unassembled WGS sequence"/>
</dbReference>
<accession>A0ABR0YBE2</accession>
<evidence type="ECO:0000313" key="5">
    <source>
        <dbReference type="Proteomes" id="UP001369086"/>
    </source>
</evidence>
<reference evidence="4 5" key="1">
    <citation type="submission" date="2021-05" db="EMBL/GenBank/DDBJ databases">
        <authorList>
            <person name="Zahm M."/>
            <person name="Klopp C."/>
            <person name="Cabau C."/>
            <person name="Kuhl H."/>
            <person name="Suciu R."/>
            <person name="Ciorpac M."/>
            <person name="Holostenco D."/>
            <person name="Gessner J."/>
            <person name="Wuertz S."/>
            <person name="Hohne C."/>
            <person name="Stock M."/>
            <person name="Gislard M."/>
            <person name="Lluch J."/>
            <person name="Milhes M."/>
            <person name="Lampietro C."/>
            <person name="Lopez Roques C."/>
            <person name="Donnadieu C."/>
            <person name="Du K."/>
            <person name="Schartl M."/>
            <person name="Guiguen Y."/>
        </authorList>
    </citation>
    <scope>NUCLEOTIDE SEQUENCE [LARGE SCALE GENOMIC DNA]</scope>
    <source>
        <strain evidence="4">Hh-F2</strain>
        <tissue evidence="4">Blood</tissue>
    </source>
</reference>
<gene>
    <name evidence="4" type="ORF">HHUSO_G32149</name>
</gene>
<keyword evidence="2" id="KW-0677">Repeat</keyword>
<protein>
    <submittedName>
        <fullName evidence="4">Multiple epidermal growth factor-like domains protein 8</fullName>
    </submittedName>
</protein>
<organism evidence="4 5">
    <name type="scientific">Huso huso</name>
    <name type="common">Beluga</name>
    <name type="synonym">Acipenser huso</name>
    <dbReference type="NCBI Taxonomy" id="61971"/>
    <lineage>
        <taxon>Eukaryota</taxon>
        <taxon>Metazoa</taxon>
        <taxon>Chordata</taxon>
        <taxon>Craniata</taxon>
        <taxon>Vertebrata</taxon>
        <taxon>Euteleostomi</taxon>
        <taxon>Actinopterygii</taxon>
        <taxon>Chondrostei</taxon>
        <taxon>Acipenseriformes</taxon>
        <taxon>Acipenseridae</taxon>
        <taxon>Huso</taxon>
    </lineage>
</organism>
<dbReference type="Pfam" id="PF24981">
    <property type="entry name" value="Beta-prop_ATRN-LZTR1"/>
    <property type="match status" value="1"/>
</dbReference>
<feature type="domain" description="Attractin/MKLN-like beta-propeller" evidence="3">
    <location>
        <begin position="1"/>
        <end position="86"/>
    </location>
</feature>
<proteinExistence type="predicted"/>
<evidence type="ECO:0000256" key="1">
    <source>
        <dbReference type="ARBA" id="ARBA00022441"/>
    </source>
</evidence>
<keyword evidence="1" id="KW-0880">Kelch repeat</keyword>
<dbReference type="EMBL" id="JAHFZB010000038">
    <property type="protein sequence ID" value="KAK6469756.1"/>
    <property type="molecule type" value="Genomic_DNA"/>
</dbReference>
<evidence type="ECO:0000313" key="4">
    <source>
        <dbReference type="EMBL" id="KAK6469756.1"/>
    </source>
</evidence>
<sequence>MVVYGGNVHIHYHEEKCYDEEIFFYHLGCHQWSSADELTRMLLQSRDGLESRRAGSGRYAHVAALTNENVLLVAGGYSGTPRGDLVAYKVPIFVQQILVQNHQLDYCSMYSEESSCSKNPECSWCGGSCRSYQPDSGCGSAGCLGLARFLSDCQSCLVFSGRSDSLPQAPGEFGWCVQNETCIPVTESSSCRVDQISRAYGWWGENTRFITSLEDCQRDNHAPGIHLLTFQNPRNDSQPDKVRTTDA</sequence>
<name>A0ABR0YBE2_HUSHU</name>
<dbReference type="InterPro" id="IPR056737">
    <property type="entry name" value="Beta-prop_ATRN-MKLN-like"/>
</dbReference>
<comment type="caution">
    <text evidence="4">The sequence shown here is derived from an EMBL/GenBank/DDBJ whole genome shotgun (WGS) entry which is preliminary data.</text>
</comment>
<evidence type="ECO:0000259" key="3">
    <source>
        <dbReference type="Pfam" id="PF24981"/>
    </source>
</evidence>
<keyword evidence="5" id="KW-1185">Reference proteome</keyword>